<organism evidence="3">
    <name type="scientific">Thomasclavelia ramosa</name>
    <dbReference type="NCBI Taxonomy" id="1547"/>
    <lineage>
        <taxon>Bacteria</taxon>
        <taxon>Bacillati</taxon>
        <taxon>Bacillota</taxon>
        <taxon>Erysipelotrichia</taxon>
        <taxon>Erysipelotrichales</taxon>
        <taxon>Coprobacillaceae</taxon>
        <taxon>Thomasclavelia</taxon>
    </lineage>
</organism>
<sequence>MNNDRLSFKEKYSYGVGAIGKDMCCGIIFTYCMLYFTDVLKLSASFVGTLFFLAKFWDAVNDLGMGMIVDNTHSRWGKFRPW</sequence>
<dbReference type="Pfam" id="PF13347">
    <property type="entry name" value="MFS_2"/>
    <property type="match status" value="1"/>
</dbReference>
<protein>
    <submittedName>
        <fullName evidence="3">Melibiose carrier protein</fullName>
    </submittedName>
</protein>
<dbReference type="GO" id="GO:0015293">
    <property type="term" value="F:symporter activity"/>
    <property type="evidence" value="ECO:0007669"/>
    <property type="project" value="UniProtKB-KW"/>
</dbReference>
<dbReference type="PANTHER" id="PTHR11328">
    <property type="entry name" value="MAJOR FACILITATOR SUPERFAMILY DOMAIN-CONTAINING PROTEIN"/>
    <property type="match status" value="1"/>
</dbReference>
<evidence type="ECO:0000313" key="3">
    <source>
        <dbReference type="EMBL" id="VYT67558.1"/>
    </source>
</evidence>
<accession>A0A6N2YP16</accession>
<name>A0A6N2YP16_9FIRM</name>
<keyword evidence="2" id="KW-0472">Membrane</keyword>
<keyword evidence="1" id="KW-0769">Symport</keyword>
<dbReference type="GO" id="GO:0005886">
    <property type="term" value="C:plasma membrane"/>
    <property type="evidence" value="ECO:0007669"/>
    <property type="project" value="TreeGrafter"/>
</dbReference>
<proteinExistence type="predicted"/>
<dbReference type="PANTHER" id="PTHR11328:SF36">
    <property type="entry name" value="MELIBIOSE PERMEASE"/>
    <property type="match status" value="1"/>
</dbReference>
<keyword evidence="2" id="KW-1133">Transmembrane helix</keyword>
<dbReference type="InterPro" id="IPR039672">
    <property type="entry name" value="MFS_2"/>
</dbReference>
<keyword evidence="2" id="KW-0812">Transmembrane</keyword>
<feature type="transmembrane region" description="Helical" evidence="2">
    <location>
        <begin position="12"/>
        <end position="36"/>
    </location>
</feature>
<gene>
    <name evidence="3" type="primary">melB_2</name>
    <name evidence="3" type="ORF">CRLFYP8_01872</name>
</gene>
<dbReference type="AlphaFoldDB" id="A0A6N2YP16"/>
<dbReference type="GO" id="GO:0008643">
    <property type="term" value="P:carbohydrate transport"/>
    <property type="evidence" value="ECO:0007669"/>
    <property type="project" value="InterPro"/>
</dbReference>
<evidence type="ECO:0000256" key="1">
    <source>
        <dbReference type="ARBA" id="ARBA00022847"/>
    </source>
</evidence>
<dbReference type="EMBL" id="CACRTL010000016">
    <property type="protein sequence ID" value="VYT67558.1"/>
    <property type="molecule type" value="Genomic_DNA"/>
</dbReference>
<keyword evidence="1" id="KW-0813">Transport</keyword>
<evidence type="ECO:0000256" key="2">
    <source>
        <dbReference type="SAM" id="Phobius"/>
    </source>
</evidence>
<reference evidence="3" key="1">
    <citation type="submission" date="2019-11" db="EMBL/GenBank/DDBJ databases">
        <authorList>
            <person name="Feng L."/>
        </authorList>
    </citation>
    <scope>NUCLEOTIDE SEQUENCE</scope>
    <source>
        <strain evidence="3">CramosumLFYP8</strain>
    </source>
</reference>